<evidence type="ECO:0000313" key="2">
    <source>
        <dbReference type="EMBL" id="KIJ28837.1"/>
    </source>
</evidence>
<protein>
    <submittedName>
        <fullName evidence="2">Uncharacterized protein</fullName>
    </submittedName>
</protein>
<evidence type="ECO:0000256" key="1">
    <source>
        <dbReference type="SAM" id="MobiDB-lite"/>
    </source>
</evidence>
<proteinExistence type="predicted"/>
<accession>A0A0C9UIT5</accession>
<dbReference type="EMBL" id="KN837296">
    <property type="protein sequence ID" value="KIJ28837.1"/>
    <property type="molecule type" value="Genomic_DNA"/>
</dbReference>
<keyword evidence="3" id="KW-1185">Reference proteome</keyword>
<name>A0A0C9UIT5_SPHS4</name>
<dbReference type="HOGENOM" id="CLU_2528914_0_0_1"/>
<organism evidence="2 3">
    <name type="scientific">Sphaerobolus stellatus (strain SS14)</name>
    <dbReference type="NCBI Taxonomy" id="990650"/>
    <lineage>
        <taxon>Eukaryota</taxon>
        <taxon>Fungi</taxon>
        <taxon>Dikarya</taxon>
        <taxon>Basidiomycota</taxon>
        <taxon>Agaricomycotina</taxon>
        <taxon>Agaricomycetes</taxon>
        <taxon>Phallomycetidae</taxon>
        <taxon>Geastrales</taxon>
        <taxon>Sphaerobolaceae</taxon>
        <taxon>Sphaerobolus</taxon>
    </lineage>
</organism>
<dbReference type="Proteomes" id="UP000054279">
    <property type="component" value="Unassembled WGS sequence"/>
</dbReference>
<feature type="region of interest" description="Disordered" evidence="1">
    <location>
        <begin position="54"/>
        <end position="73"/>
    </location>
</feature>
<evidence type="ECO:0000313" key="3">
    <source>
        <dbReference type="Proteomes" id="UP000054279"/>
    </source>
</evidence>
<reference evidence="2 3" key="1">
    <citation type="submission" date="2014-06" db="EMBL/GenBank/DDBJ databases">
        <title>Evolutionary Origins and Diversification of the Mycorrhizal Mutualists.</title>
        <authorList>
            <consortium name="DOE Joint Genome Institute"/>
            <consortium name="Mycorrhizal Genomics Consortium"/>
            <person name="Kohler A."/>
            <person name="Kuo A."/>
            <person name="Nagy L.G."/>
            <person name="Floudas D."/>
            <person name="Copeland A."/>
            <person name="Barry K.W."/>
            <person name="Cichocki N."/>
            <person name="Veneault-Fourrey C."/>
            <person name="LaButti K."/>
            <person name="Lindquist E.A."/>
            <person name="Lipzen A."/>
            <person name="Lundell T."/>
            <person name="Morin E."/>
            <person name="Murat C."/>
            <person name="Riley R."/>
            <person name="Ohm R."/>
            <person name="Sun H."/>
            <person name="Tunlid A."/>
            <person name="Henrissat B."/>
            <person name="Grigoriev I.V."/>
            <person name="Hibbett D.S."/>
            <person name="Martin F."/>
        </authorList>
    </citation>
    <scope>NUCLEOTIDE SEQUENCE [LARGE SCALE GENOMIC DNA]</scope>
    <source>
        <strain evidence="2 3">SS14</strain>
    </source>
</reference>
<gene>
    <name evidence="2" type="ORF">M422DRAFT_269793</name>
</gene>
<dbReference type="AlphaFoldDB" id="A0A0C9UIT5"/>
<sequence>MKLKDLPYEHSQAMIALHGLITIDKELDLELESIQPFVFQYLITLSRIHDRFSDPFPKDDDEDDGLGPMEEMPADFVIPNSFHL</sequence>